<dbReference type="GO" id="GO:0007165">
    <property type="term" value="P:signal transduction"/>
    <property type="evidence" value="ECO:0007669"/>
    <property type="project" value="UniProtKB-KW"/>
</dbReference>
<dbReference type="Gene3D" id="1.10.287.950">
    <property type="entry name" value="Methyl-accepting chemotaxis protein"/>
    <property type="match status" value="1"/>
</dbReference>
<dbReference type="SMART" id="SM00304">
    <property type="entry name" value="HAMP"/>
    <property type="match status" value="2"/>
</dbReference>
<dbReference type="PANTHER" id="PTHR32089">
    <property type="entry name" value="METHYL-ACCEPTING CHEMOTAXIS PROTEIN MCPB"/>
    <property type="match status" value="1"/>
</dbReference>
<dbReference type="CDD" id="cd06225">
    <property type="entry name" value="HAMP"/>
    <property type="match status" value="1"/>
</dbReference>
<feature type="transmembrane region" description="Helical" evidence="5">
    <location>
        <begin position="37"/>
        <end position="58"/>
    </location>
</feature>
<dbReference type="eggNOG" id="COG5000">
    <property type="taxonomic scope" value="Bacteria"/>
</dbReference>
<keyword evidence="9" id="KW-1185">Reference proteome</keyword>
<dbReference type="SUPFAM" id="SSF58104">
    <property type="entry name" value="Methyl-accepting chemotaxis protein (MCP) signaling domain"/>
    <property type="match status" value="1"/>
</dbReference>
<organism evidence="8 9">
    <name type="scientific">Acaryochloris marina (strain MBIC 11017)</name>
    <dbReference type="NCBI Taxonomy" id="329726"/>
    <lineage>
        <taxon>Bacteria</taxon>
        <taxon>Bacillati</taxon>
        <taxon>Cyanobacteriota</taxon>
        <taxon>Cyanophyceae</taxon>
        <taxon>Acaryochloridales</taxon>
        <taxon>Acaryochloridaceae</taxon>
        <taxon>Acaryochloris</taxon>
    </lineage>
</organism>
<dbReference type="PANTHER" id="PTHR32089:SF114">
    <property type="entry name" value="METHYL-ACCEPTING CHEMOTAXIS PROTEIN MCPB"/>
    <property type="match status" value="1"/>
</dbReference>
<sequence length="796" mass="85466">MTLADATASNGNMAAQDLNVDPATPYTKPAATLRQKLLTTVLPVALAPVAIASVIGYVQTEAQLKEKALLQLEEVSLLSSEASAIFLKDALKFPDIIDSDPLLLEAVQAGAQQAEAQGLPQKPIEVVEQQFASTKLLKPNAKLNEYLQRVVKNGQLAEVFVTDKYGFNVGYSNPTSDFVQNDERWWQMAKEKGQFIEEPEFDESANQNIIALSKQVKDDAGNFIGVTKVAIPTKALDEAISTLVSPNLTESEIVQIVNPKLETNAVVDTITAKGSDLQNQEVTGGADVVAAAKLIEDYLEAEAGDLNATKAQIRNIPGITDLKTKEQVAGEFKLVIASFTYKDRFFNVSIIPGTKLVAIASVETAEEAALAQQQLILFGGMGLLLAGFITAVIYWLAGTVSNPLAKLTDTADEAASGNLDVEAEVDGTRETRALARTFNTMVSEVKTLLDKTEQTAEEQRESRDKLEMEIYQLLDEVGEAVDGDLTVRASLNSMEMSTVADLFNAIIDNLNEIAAQVKDSSVKVSSSLNESKGEMQTLAEQAIQETEQTRSTLDSIEQMSTSIEDVASNAGKAALISDQAYTTVQEGSDAMDQTVDSILSLRNTVGETAKKIKRLGESSQKISQVVSLIEEIALKTNLLAINASVEASRAGEQGQGFTVVAEQVGALAEQSAAATKEIAQIVAGIQAETKEVTEAMEIGTNQVVDSTRLVETTKDKLAVVLNRSQEINDLMRSISDATVSQTETSKVVTTLMQQMAAQSEQRAESSTQVAESMQETAAVAEQMEAAVAQFKVEEAS</sequence>
<dbReference type="PROSITE" id="PS50111">
    <property type="entry name" value="CHEMOTAXIS_TRANSDUC_2"/>
    <property type="match status" value="1"/>
</dbReference>
<dbReference type="InterPro" id="IPR003660">
    <property type="entry name" value="HAMP_dom"/>
</dbReference>
<dbReference type="GO" id="GO:0016020">
    <property type="term" value="C:membrane"/>
    <property type="evidence" value="ECO:0007669"/>
    <property type="project" value="InterPro"/>
</dbReference>
<comment type="similarity">
    <text evidence="2">Belongs to the methyl-accepting chemotaxis (MCP) protein family.</text>
</comment>
<feature type="domain" description="Methyl-accepting transducer" evidence="6">
    <location>
        <begin position="520"/>
        <end position="756"/>
    </location>
</feature>
<keyword evidence="5" id="KW-0812">Transmembrane</keyword>
<dbReference type="PROSITE" id="PS50885">
    <property type="entry name" value="HAMP"/>
    <property type="match status" value="1"/>
</dbReference>
<dbReference type="CDD" id="cd11386">
    <property type="entry name" value="MCP_signal"/>
    <property type="match status" value="1"/>
</dbReference>
<keyword evidence="4" id="KW-0175">Coiled coil</keyword>
<keyword evidence="5" id="KW-1133">Transmembrane helix</keyword>
<evidence type="ECO:0000256" key="1">
    <source>
        <dbReference type="ARBA" id="ARBA00023224"/>
    </source>
</evidence>
<evidence type="ECO:0000256" key="2">
    <source>
        <dbReference type="ARBA" id="ARBA00029447"/>
    </source>
</evidence>
<dbReference type="eggNOG" id="COG0840">
    <property type="taxonomic scope" value="Bacteria"/>
</dbReference>
<evidence type="ECO:0000259" key="6">
    <source>
        <dbReference type="PROSITE" id="PS50111"/>
    </source>
</evidence>
<keyword evidence="5" id="KW-0472">Membrane</keyword>
<dbReference type="EMBL" id="CP000828">
    <property type="protein sequence ID" value="ABW28730.1"/>
    <property type="molecule type" value="Genomic_DNA"/>
</dbReference>
<dbReference type="InterPro" id="IPR004089">
    <property type="entry name" value="MCPsignal_dom"/>
</dbReference>
<proteinExistence type="inferred from homology"/>
<dbReference type="HOGENOM" id="CLU_000445_50_2_3"/>
<evidence type="ECO:0000313" key="9">
    <source>
        <dbReference type="Proteomes" id="UP000000268"/>
    </source>
</evidence>
<reference evidence="8 9" key="1">
    <citation type="journal article" date="2008" name="Proc. Natl. Acad. Sci. U.S.A.">
        <title>Niche adaptation and genome expansion in the chlorophyll d-producing cyanobacterium Acaryochloris marina.</title>
        <authorList>
            <person name="Swingley W.D."/>
            <person name="Chen M."/>
            <person name="Cheung P.C."/>
            <person name="Conrad A.L."/>
            <person name="Dejesa L.C."/>
            <person name="Hao J."/>
            <person name="Honchak B.M."/>
            <person name="Karbach L.E."/>
            <person name="Kurdoglu A."/>
            <person name="Lahiri S."/>
            <person name="Mastrian S.D."/>
            <person name="Miyashita H."/>
            <person name="Page L."/>
            <person name="Ramakrishna P."/>
            <person name="Satoh S."/>
            <person name="Sattley W.M."/>
            <person name="Shimada Y."/>
            <person name="Taylor H.L."/>
            <person name="Tomo T."/>
            <person name="Tsuchiya T."/>
            <person name="Wang Z.T."/>
            <person name="Raymond J."/>
            <person name="Mimuro M."/>
            <person name="Blankenship R.E."/>
            <person name="Touchman J.W."/>
        </authorList>
    </citation>
    <scope>NUCLEOTIDE SEQUENCE [LARGE SCALE GENOMIC DNA]</scope>
    <source>
        <strain evidence="9">MBIC 11017</strain>
    </source>
</reference>
<protein>
    <submittedName>
        <fullName evidence="8">Methyl-accepting chemotaxis protein, putative</fullName>
    </submittedName>
</protein>
<evidence type="ECO:0000256" key="3">
    <source>
        <dbReference type="PROSITE-ProRule" id="PRU00284"/>
    </source>
</evidence>
<dbReference type="Pfam" id="PF00672">
    <property type="entry name" value="HAMP"/>
    <property type="match status" value="1"/>
</dbReference>
<dbReference type="Gene3D" id="6.10.340.10">
    <property type="match status" value="1"/>
</dbReference>
<dbReference type="STRING" id="329726.AM1_3740"/>
<dbReference type="Pfam" id="PF00015">
    <property type="entry name" value="MCPsignal"/>
    <property type="match status" value="1"/>
</dbReference>
<dbReference type="Gene3D" id="3.30.450.20">
    <property type="entry name" value="PAS domain"/>
    <property type="match status" value="1"/>
</dbReference>
<dbReference type="KEGG" id="amr:AM1_3740"/>
<evidence type="ECO:0000259" key="7">
    <source>
        <dbReference type="PROSITE" id="PS50885"/>
    </source>
</evidence>
<evidence type="ECO:0000256" key="5">
    <source>
        <dbReference type="SAM" id="Phobius"/>
    </source>
</evidence>
<keyword evidence="1 3" id="KW-0807">Transducer</keyword>
<name>B0C5K9_ACAM1</name>
<feature type="transmembrane region" description="Helical" evidence="5">
    <location>
        <begin position="375"/>
        <end position="397"/>
    </location>
</feature>
<accession>B0C5K9</accession>
<dbReference type="CDD" id="cd18773">
    <property type="entry name" value="PDC1_HK_sensor"/>
    <property type="match status" value="1"/>
</dbReference>
<dbReference type="SMART" id="SM00283">
    <property type="entry name" value="MA"/>
    <property type="match status" value="1"/>
</dbReference>
<evidence type="ECO:0000313" key="8">
    <source>
        <dbReference type="EMBL" id="ABW28730.1"/>
    </source>
</evidence>
<gene>
    <name evidence="8" type="ordered locus">AM1_3740</name>
</gene>
<evidence type="ECO:0000256" key="4">
    <source>
        <dbReference type="SAM" id="Coils"/>
    </source>
</evidence>
<feature type="domain" description="HAMP" evidence="7">
    <location>
        <begin position="398"/>
        <end position="450"/>
    </location>
</feature>
<feature type="coiled-coil region" evidence="4">
    <location>
        <begin position="442"/>
        <end position="476"/>
    </location>
</feature>
<dbReference type="AlphaFoldDB" id="B0C5K9"/>
<dbReference type="Proteomes" id="UP000000268">
    <property type="component" value="Chromosome"/>
</dbReference>